<gene>
    <name evidence="1" type="ORF">PBI_OMNICRON_20</name>
</gene>
<sequence>MSGLHDDWWLDPPKYPLDAEGNPIYAEENPAHPSWRKLTNWHDLGVNGEYLRSEQTKWVYIHPSNNKLWRLAGPGRGREGVVLARDLEGVMQPDFEHRYSEGAYVVGATRERTDYKKRVINLGVHIQPNGNAERPEDANPFSYRLIEGSWWSSWSKTVPGFLGSFTRTHGWRWLAVILGETTKTSMAIDPTGNGNNTMLWNMSLHAPWPFYSKRALTRVWEATLDGVVAGDGHAAGVVSIANRGTWESWPKFIVRGTGEASVQDGIGGPMVKLPKLYDSDGSYMLVDTDPTKRTVTTEKDPVDNQTYKFLRNSQLLDLLLHDVTAARLPAQRRIPGGIGFSNKIPPQTVAHLKVTHTNPYGSITCIMPQNYEMAWA</sequence>
<name>A0A088FQ83_9CAUD</name>
<organism evidence="1 2">
    <name type="scientific">Mycobacterium phage Omnicron</name>
    <dbReference type="NCBI Taxonomy" id="1541819"/>
    <lineage>
        <taxon>Viruses</taxon>
        <taxon>Duplodnaviria</taxon>
        <taxon>Heunggongvirae</taxon>
        <taxon>Uroviricota</taxon>
        <taxon>Caudoviricetes</taxon>
        <taxon>Weiservirinae</taxon>
        <taxon>Kratiovirus</taxon>
        <taxon>Kratiovirus omnicron</taxon>
    </lineage>
</organism>
<evidence type="ECO:0000313" key="1">
    <source>
        <dbReference type="EMBL" id="AIM50353.1"/>
    </source>
</evidence>
<dbReference type="RefSeq" id="YP_009201652.1">
    <property type="nucleotide sequence ID" value="NC_028832.1"/>
</dbReference>
<dbReference type="EMBL" id="KM363596">
    <property type="protein sequence ID" value="AIM50353.1"/>
    <property type="molecule type" value="Genomic_DNA"/>
</dbReference>
<protein>
    <submittedName>
        <fullName evidence="1">Minor tail protein</fullName>
    </submittedName>
</protein>
<dbReference type="GeneID" id="26628737"/>
<dbReference type="Proteomes" id="UP000029352">
    <property type="component" value="Segment"/>
</dbReference>
<reference evidence="1 2" key="1">
    <citation type="submission" date="2014-08" db="EMBL/GenBank/DDBJ databases">
        <authorList>
            <person name="Isern S."/>
            <person name="Ashley B.D."/>
            <person name="Baer T.D."/>
            <person name="Czarnecki K.W."/>
            <person name="Deneweth R.M."/>
            <person name="Gatt S.M."/>
            <person name="Jenkins M."/>
            <person name="Lang J.F."/>
            <person name="Marfizo C.J."/>
            <person name="McMahon C.W."/>
            <person name="Power T.R."/>
            <person name="Rosales K.A."/>
            <person name="Walter R.S."/>
            <person name="Wozny M.J."/>
            <person name="Yori S."/>
            <person name="Michael S.F."/>
            <person name="Anders K.R."/>
            <person name="Braun M.A."/>
            <person name="Delesalle V.A."/>
            <person name="Hughes L.E."/>
            <person name="Ware V.C."/>
            <person name="Bradley K.W."/>
            <person name="Barker L.P."/>
            <person name="Asai D.J."/>
            <person name="Bowman C.A."/>
            <person name="Russell D.A."/>
            <person name="Pope W.H."/>
            <person name="Jacobs-Sera D."/>
            <person name="Hendrix R.W."/>
            <person name="Hatfull G.F."/>
        </authorList>
    </citation>
    <scope>NUCLEOTIDE SEQUENCE [LARGE SCALE GENOMIC DNA]</scope>
</reference>
<evidence type="ECO:0000313" key="2">
    <source>
        <dbReference type="Proteomes" id="UP000029352"/>
    </source>
</evidence>
<proteinExistence type="predicted"/>
<dbReference type="OrthoDB" id="2557at10239"/>
<dbReference type="KEGG" id="vg:26628737"/>
<accession>A0A088FQ83</accession>
<keyword evidence="2" id="KW-1185">Reference proteome</keyword>